<organism evidence="1 2">
    <name type="scientific">Cyclobacterium marinum (strain ATCC 25205 / DSM 745 / LMG 13164 / NCIMB 1802)</name>
    <name type="common">Flectobacillus marinus</name>
    <dbReference type="NCBI Taxonomy" id="880070"/>
    <lineage>
        <taxon>Bacteria</taxon>
        <taxon>Pseudomonadati</taxon>
        <taxon>Bacteroidota</taxon>
        <taxon>Cytophagia</taxon>
        <taxon>Cytophagales</taxon>
        <taxon>Cyclobacteriaceae</taxon>
        <taxon>Cyclobacterium</taxon>
    </lineage>
</organism>
<dbReference type="EMBL" id="CP002955">
    <property type="protein sequence ID" value="AEL24003.1"/>
    <property type="molecule type" value="Genomic_DNA"/>
</dbReference>
<dbReference type="Proteomes" id="UP000001635">
    <property type="component" value="Chromosome"/>
</dbReference>
<evidence type="ECO:0000313" key="2">
    <source>
        <dbReference type="Proteomes" id="UP000001635"/>
    </source>
</evidence>
<dbReference type="HOGENOM" id="CLU_2141760_0_0_10"/>
<dbReference type="KEGG" id="cmr:Cycma_0221"/>
<gene>
    <name evidence="1" type="ordered locus">Cycma_0221</name>
</gene>
<dbReference type="OrthoDB" id="9999738at2"/>
<reference evidence="2" key="1">
    <citation type="submission" date="2011-07" db="EMBL/GenBank/DDBJ databases">
        <title>The complete genome of Cyclobacterium marinum DSM 745.</title>
        <authorList>
            <person name="Lucas S."/>
            <person name="Han J."/>
            <person name="Lapidus A."/>
            <person name="Bruce D."/>
            <person name="Goodwin L."/>
            <person name="Pitluck S."/>
            <person name="Peters L."/>
            <person name="Kyrpides N."/>
            <person name="Mavromatis K."/>
            <person name="Ivanova N."/>
            <person name="Ovchinnikova G."/>
            <person name="Chertkov O."/>
            <person name="Detter J.C."/>
            <person name="Tapia R."/>
            <person name="Han C."/>
            <person name="Land M."/>
            <person name="Hauser L."/>
            <person name="Markowitz V."/>
            <person name="Cheng J.-F."/>
            <person name="Hugenholtz P."/>
            <person name="Woyke T."/>
            <person name="Wu D."/>
            <person name="Tindall B."/>
            <person name="Schuetze A."/>
            <person name="Brambilla E."/>
            <person name="Klenk H.-P."/>
            <person name="Eisen J.A."/>
        </authorList>
    </citation>
    <scope>NUCLEOTIDE SEQUENCE [LARGE SCALE GENOMIC DNA]</scope>
    <source>
        <strain evidence="2">ATCC 25205 / DSM 745 / LMG 13164 / NCIMB 1802</strain>
    </source>
</reference>
<dbReference type="AlphaFoldDB" id="G0J1Z7"/>
<keyword evidence="2" id="KW-1185">Reference proteome</keyword>
<protein>
    <submittedName>
        <fullName evidence="1">Uncharacterized protein</fullName>
    </submittedName>
</protein>
<name>G0J1Z7_CYCMS</name>
<evidence type="ECO:0000313" key="1">
    <source>
        <dbReference type="EMBL" id="AEL24003.1"/>
    </source>
</evidence>
<proteinExistence type="predicted"/>
<accession>G0J1Z7</accession>
<dbReference type="STRING" id="880070.Cycma_0221"/>
<sequence>MENQVSEIIQGSQPENDVADNFKLVIRGDQKKIWTQKEWNIIEGAIQKLIETGFLKPEDIKITDFYFAGSEIKSNPSTRCCGRCDCLNDECVSDMICEKHFQQGCEICFGER</sequence>
<dbReference type="RefSeq" id="WP_014018302.1">
    <property type="nucleotide sequence ID" value="NC_015914.1"/>
</dbReference>